<dbReference type="Gene3D" id="1.25.40.10">
    <property type="entry name" value="Tetratricopeptide repeat domain"/>
    <property type="match status" value="1"/>
</dbReference>
<dbReference type="PROSITE" id="PS00108">
    <property type="entry name" value="PROTEIN_KINASE_ST"/>
    <property type="match status" value="1"/>
</dbReference>
<dbReference type="SMART" id="SM00015">
    <property type="entry name" value="IQ"/>
    <property type="match status" value="3"/>
</dbReference>
<dbReference type="VEuPathDB" id="FungiDB:H257_08104"/>
<reference evidence="10 11" key="1">
    <citation type="submission" date="2018-08" db="EMBL/GenBank/DDBJ databases">
        <title>Aphanomyces genome sequencing and annotation.</title>
        <authorList>
            <person name="Minardi D."/>
            <person name="Oidtmann B."/>
            <person name="Van Der Giezen M."/>
            <person name="Studholme D.J."/>
        </authorList>
    </citation>
    <scope>NUCLEOTIDE SEQUENCE [LARGE SCALE GENOMIC DNA]</scope>
    <source>
        <strain evidence="10 11">SA</strain>
    </source>
</reference>
<dbReference type="SUPFAM" id="SSF48452">
    <property type="entry name" value="TPR-like"/>
    <property type="match status" value="1"/>
</dbReference>
<keyword evidence="3 7" id="KW-0547">Nucleotide-binding</keyword>
<evidence type="ECO:0000313" key="11">
    <source>
        <dbReference type="Proteomes" id="UP000265716"/>
    </source>
</evidence>
<evidence type="ECO:0000256" key="6">
    <source>
        <dbReference type="PROSITE-ProRule" id="PRU00339"/>
    </source>
</evidence>
<evidence type="ECO:0000256" key="1">
    <source>
        <dbReference type="ARBA" id="ARBA00022527"/>
    </source>
</evidence>
<evidence type="ECO:0000259" key="9">
    <source>
        <dbReference type="PROSITE" id="PS50011"/>
    </source>
</evidence>
<keyword evidence="6" id="KW-0802">TPR repeat</keyword>
<dbReference type="InterPro" id="IPR008271">
    <property type="entry name" value="Ser/Thr_kinase_AS"/>
</dbReference>
<dbReference type="SMART" id="SM00220">
    <property type="entry name" value="S_TKc"/>
    <property type="match status" value="1"/>
</dbReference>
<evidence type="ECO:0000256" key="4">
    <source>
        <dbReference type="ARBA" id="ARBA00022777"/>
    </source>
</evidence>
<evidence type="ECO:0000256" key="2">
    <source>
        <dbReference type="ARBA" id="ARBA00022679"/>
    </source>
</evidence>
<dbReference type="Gene3D" id="1.10.510.10">
    <property type="entry name" value="Transferase(Phosphotransferase) domain 1"/>
    <property type="match status" value="1"/>
</dbReference>
<feature type="domain" description="Protein kinase" evidence="9">
    <location>
        <begin position="55"/>
        <end position="317"/>
    </location>
</feature>
<dbReference type="PROSITE" id="PS50011">
    <property type="entry name" value="PROTEIN_KINASE_DOM"/>
    <property type="match status" value="1"/>
</dbReference>
<dbReference type="PROSITE" id="PS50096">
    <property type="entry name" value="IQ"/>
    <property type="match status" value="2"/>
</dbReference>
<dbReference type="FunFam" id="1.10.510.10:FF:000571">
    <property type="entry name" value="Maternal embryonic leucine zipper kinase"/>
    <property type="match status" value="1"/>
</dbReference>
<dbReference type="InterPro" id="IPR000719">
    <property type="entry name" value="Prot_kinase_dom"/>
</dbReference>
<proteinExistence type="predicted"/>
<keyword evidence="1" id="KW-0723">Serine/threonine-protein kinase</keyword>
<comment type="caution">
    <text evidence="10">The sequence shown here is derived from an EMBL/GenBank/DDBJ whole genome shotgun (WGS) entry which is preliminary data.</text>
</comment>
<dbReference type="GO" id="GO:0005524">
    <property type="term" value="F:ATP binding"/>
    <property type="evidence" value="ECO:0007669"/>
    <property type="project" value="UniProtKB-UniRule"/>
</dbReference>
<dbReference type="PROSITE" id="PS50005">
    <property type="entry name" value="TPR"/>
    <property type="match status" value="1"/>
</dbReference>
<dbReference type="EMBL" id="QUTC01006399">
    <property type="protein sequence ID" value="RHY52319.1"/>
    <property type="molecule type" value="Genomic_DNA"/>
</dbReference>
<evidence type="ECO:0000256" key="3">
    <source>
        <dbReference type="ARBA" id="ARBA00022741"/>
    </source>
</evidence>
<feature type="binding site" evidence="7">
    <location>
        <position position="84"/>
    </location>
    <ligand>
        <name>ATP</name>
        <dbReference type="ChEBI" id="CHEBI:30616"/>
    </ligand>
</feature>
<sequence length="827" mass="92210">MFRRVLASHAHHRPAALLTCAAGFAALYVADGPVVQADSSASGSMLIQQPLETRYGVQKTIGRGGFAHVVAGWEKGSNAPVAIKRVSKTLTSKAKFVHEVSILQQLQGTNHVVQLKDAFEAPDDWILVTEYVPGGELFDRLVQHGTFSEQHAKSIARDLAETLITLHAQRLVHGDVKPENILLDSANDDSARMILIDFGLSFRASEGGCHSWDGSGTVAYAAPEVLNQSANVTSAIDMWALGVVLFVVLAGYHPFDVASELSDAAVRLAILQGDFDFNHAASWAHISDDAKDLIRRLIVVDPAARLTAEQVLAHPWLKESPSPSISPIRKQDDTLLYAKKRALPMPRPPRKVLSTNPFHNESDAETGSPRETTPLHPHNAADPLDWRTFCSDKATDLLLHPPTTTPPRQFKLQRIVLAWLALQMERRRKKARRRIDEFLSKYVVPHLNRRFHAILRVQAFWRRCLCQKAYHRNRRSRALLTIQCAWRQALARRAVTMKRELKAVAVLQRHIRGRYIRRVVLVERKRVETVLALHVIAIDDPAKASTGHVLSSLGLYYYGIGQWWAAAASLEHVSTTAALAYCHHQTWHASYDRFNLTRAHDLYATIVPATPHDPYVLHDYAIVLLERAEYKAGLDVLAHVLAVFPQFQLASTAMLWVAVVLLHLGRGDESVAYFGCLLDTPPSPFTATDMTVLCAVGYGRSHNTALAACQGVSRTKLTKADMLADLAKRATSLGHYLMAYVVYFYALHRFKTSKADTWFCFADTLRHLGRADEALQALAVAAQLDPAHSLVQTALGSWPHLPRDAFLHELHHTIDLEFVRHLKHSNL</sequence>
<dbReference type="PANTHER" id="PTHR24349">
    <property type="entry name" value="SERINE/THREONINE-PROTEIN KINASE"/>
    <property type="match status" value="1"/>
</dbReference>
<keyword evidence="5 7" id="KW-0067">ATP-binding</keyword>
<name>A0A397CTT3_APHAT</name>
<dbReference type="InterPro" id="IPR011990">
    <property type="entry name" value="TPR-like_helical_dom_sf"/>
</dbReference>
<organism evidence="10 11">
    <name type="scientific">Aphanomyces astaci</name>
    <name type="common">Crayfish plague agent</name>
    <dbReference type="NCBI Taxonomy" id="112090"/>
    <lineage>
        <taxon>Eukaryota</taxon>
        <taxon>Sar</taxon>
        <taxon>Stramenopiles</taxon>
        <taxon>Oomycota</taxon>
        <taxon>Saprolegniomycetes</taxon>
        <taxon>Saprolegniales</taxon>
        <taxon>Verrucalvaceae</taxon>
        <taxon>Aphanomyces</taxon>
    </lineage>
</organism>
<dbReference type="GO" id="GO:0004674">
    <property type="term" value="F:protein serine/threonine kinase activity"/>
    <property type="evidence" value="ECO:0007669"/>
    <property type="project" value="UniProtKB-KW"/>
</dbReference>
<dbReference type="Pfam" id="PF00069">
    <property type="entry name" value="Pkinase"/>
    <property type="match status" value="1"/>
</dbReference>
<dbReference type="PROSITE" id="PS00107">
    <property type="entry name" value="PROTEIN_KINASE_ATP"/>
    <property type="match status" value="1"/>
</dbReference>
<evidence type="ECO:0000256" key="5">
    <source>
        <dbReference type="ARBA" id="ARBA00022840"/>
    </source>
</evidence>
<evidence type="ECO:0000256" key="8">
    <source>
        <dbReference type="SAM" id="MobiDB-lite"/>
    </source>
</evidence>
<dbReference type="AlphaFoldDB" id="A0A397CTT3"/>
<evidence type="ECO:0000313" key="10">
    <source>
        <dbReference type="EMBL" id="RHY52319.1"/>
    </source>
</evidence>
<accession>A0A397CTT3</accession>
<dbReference type="InterPro" id="IPR000048">
    <property type="entry name" value="IQ_motif_EF-hand-BS"/>
</dbReference>
<dbReference type="InterPro" id="IPR017441">
    <property type="entry name" value="Protein_kinase_ATP_BS"/>
</dbReference>
<feature type="region of interest" description="Disordered" evidence="8">
    <location>
        <begin position="345"/>
        <end position="380"/>
    </location>
</feature>
<dbReference type="InterPro" id="IPR019734">
    <property type="entry name" value="TPR_rpt"/>
</dbReference>
<dbReference type="InterPro" id="IPR011009">
    <property type="entry name" value="Kinase-like_dom_sf"/>
</dbReference>
<keyword evidence="4" id="KW-0418">Kinase</keyword>
<evidence type="ECO:0000256" key="7">
    <source>
        <dbReference type="PROSITE-ProRule" id="PRU10141"/>
    </source>
</evidence>
<dbReference type="SUPFAM" id="SSF56112">
    <property type="entry name" value="Protein kinase-like (PK-like)"/>
    <property type="match status" value="1"/>
</dbReference>
<dbReference type="InterPro" id="IPR050205">
    <property type="entry name" value="CDPK_Ser/Thr_kinases"/>
</dbReference>
<dbReference type="Proteomes" id="UP000265716">
    <property type="component" value="Unassembled WGS sequence"/>
</dbReference>
<feature type="repeat" description="TPR" evidence="6">
    <location>
        <begin position="755"/>
        <end position="788"/>
    </location>
</feature>
<dbReference type="VEuPathDB" id="FungiDB:H257_08103"/>
<keyword evidence="2" id="KW-0808">Transferase</keyword>
<protein>
    <recommendedName>
        <fullName evidence="9">Protein kinase domain-containing protein</fullName>
    </recommendedName>
</protein>
<gene>
    <name evidence="10" type="ORF">DYB38_005266</name>
</gene>